<gene>
    <name evidence="2" type="ORF">PGAL8A_00037300</name>
</gene>
<dbReference type="OMA" id="VHAFSQK"/>
<dbReference type="GeneID" id="39728897"/>
<dbReference type="PIRSF" id="PIRSF003113">
    <property type="entry name" value="BolA"/>
    <property type="match status" value="1"/>
</dbReference>
<protein>
    <submittedName>
        <fullName evidence="2">BolA-like protein, putative</fullName>
    </submittedName>
</protein>
<name>A0A1J1H3K8_PLAGA</name>
<evidence type="ECO:0000256" key="1">
    <source>
        <dbReference type="RuleBase" id="RU003860"/>
    </source>
</evidence>
<dbReference type="Gene3D" id="3.10.20.90">
    <property type="entry name" value="Phosphatidylinositol 3-kinase Catalytic Subunit, Chain A, domain 1"/>
    <property type="match status" value="1"/>
</dbReference>
<evidence type="ECO:0000313" key="2">
    <source>
        <dbReference type="EMBL" id="CRG97936.1"/>
    </source>
</evidence>
<dbReference type="AlphaFoldDB" id="A0A1J1H3K8"/>
<dbReference type="GO" id="GO:0051537">
    <property type="term" value="F:2 iron, 2 sulfur cluster binding"/>
    <property type="evidence" value="ECO:0007669"/>
    <property type="project" value="InterPro"/>
</dbReference>
<dbReference type="GO" id="GO:0006879">
    <property type="term" value="P:intracellular iron ion homeostasis"/>
    <property type="evidence" value="ECO:0007669"/>
    <property type="project" value="InterPro"/>
</dbReference>
<dbReference type="Pfam" id="PF01722">
    <property type="entry name" value="BolA"/>
    <property type="match status" value="1"/>
</dbReference>
<dbReference type="GO" id="GO:0005634">
    <property type="term" value="C:nucleus"/>
    <property type="evidence" value="ECO:0007669"/>
    <property type="project" value="TreeGrafter"/>
</dbReference>
<accession>A0A1J1H3K8</accession>
<proteinExistence type="inferred from homology"/>
<sequence length="88" mass="10185">MKMHIQKIIEEKLSHVLKPTFLELIDKSCGCGTSFDAVIVSNNFANKKLLDRHRIVNDIIKEELQNIHAFSMKCHTPMEYDKIKNTSI</sequence>
<dbReference type="SUPFAM" id="SSF82657">
    <property type="entry name" value="BolA-like"/>
    <property type="match status" value="1"/>
</dbReference>
<dbReference type="GO" id="GO:0005829">
    <property type="term" value="C:cytosol"/>
    <property type="evidence" value="ECO:0007669"/>
    <property type="project" value="TreeGrafter"/>
</dbReference>
<dbReference type="PANTHER" id="PTHR12735">
    <property type="entry name" value="BOLA-LIKE PROTEIN-RELATED"/>
    <property type="match status" value="1"/>
</dbReference>
<dbReference type="InterPro" id="IPR002634">
    <property type="entry name" value="BolA"/>
</dbReference>
<organism evidence="2 3">
    <name type="scientific">Plasmodium gallinaceum</name>
    <dbReference type="NCBI Taxonomy" id="5849"/>
    <lineage>
        <taxon>Eukaryota</taxon>
        <taxon>Sar</taxon>
        <taxon>Alveolata</taxon>
        <taxon>Apicomplexa</taxon>
        <taxon>Aconoidasida</taxon>
        <taxon>Haemosporida</taxon>
        <taxon>Plasmodiidae</taxon>
        <taxon>Plasmodium</taxon>
        <taxon>Plasmodium (Haemamoeba)</taxon>
    </lineage>
</organism>
<dbReference type="Proteomes" id="UP000220797">
    <property type="component" value="Unassembled WGS sequence"/>
</dbReference>
<comment type="similarity">
    <text evidence="1">Belongs to the BolA/IbaG family.</text>
</comment>
<keyword evidence="3" id="KW-1185">Reference proteome</keyword>
<dbReference type="VEuPathDB" id="PlasmoDB:PGAL8A_00037300"/>
<comment type="caution">
    <text evidence="2">The sequence shown here is derived from an EMBL/GenBank/DDBJ whole genome shotgun (WGS) entry which is preliminary data.</text>
</comment>
<evidence type="ECO:0000313" key="3">
    <source>
        <dbReference type="Proteomes" id="UP000220797"/>
    </source>
</evidence>
<dbReference type="InterPro" id="IPR036065">
    <property type="entry name" value="BolA-like_sf"/>
</dbReference>
<dbReference type="RefSeq" id="XP_028530735.1">
    <property type="nucleotide sequence ID" value="XM_028674375.1"/>
</dbReference>
<dbReference type="EMBL" id="CVMV01000117">
    <property type="protein sequence ID" value="CRG97936.1"/>
    <property type="molecule type" value="Genomic_DNA"/>
</dbReference>
<dbReference type="OrthoDB" id="4983at2759"/>
<dbReference type="InterPro" id="IPR045115">
    <property type="entry name" value="BOL2"/>
</dbReference>
<reference evidence="2" key="1">
    <citation type="submission" date="2015-04" db="EMBL/GenBank/DDBJ databases">
        <authorList>
            <consortium name="Pathogen Informatics"/>
        </authorList>
    </citation>
    <scope>NUCLEOTIDE SEQUENCE [LARGE SCALE GENOMIC DNA]</scope>
    <source>
        <strain evidence="2">8A</strain>
    </source>
</reference>
<dbReference type="PANTHER" id="PTHR12735:SF27">
    <property type="entry name" value="BOLA-LIKE PROTEIN 2"/>
    <property type="match status" value="1"/>
</dbReference>
<dbReference type="GO" id="GO:0051604">
    <property type="term" value="P:protein maturation"/>
    <property type="evidence" value="ECO:0007669"/>
    <property type="project" value="InterPro"/>
</dbReference>